<evidence type="ECO:0000313" key="3">
    <source>
        <dbReference type="Proteomes" id="UP001058974"/>
    </source>
</evidence>
<evidence type="ECO:0000256" key="1">
    <source>
        <dbReference type="SAM" id="Phobius"/>
    </source>
</evidence>
<dbReference type="Gramene" id="Psat01G0108000-T1">
    <property type="protein sequence ID" value="KAI5441883.1"/>
    <property type="gene ID" value="KIW84_011080"/>
</dbReference>
<sequence>MVVRDDSLIPYFYLHLPVIYYLGVLIPFRIFEDELLTTTNVAPSEITSNVWSIIRAFKIQCRMLDVFPTVRLFFSFYSVQQNPTSGWVTLFSLLGKKFLAPHSNPYLDWKDKFVRFKGDMVLRQMMLEWWKITMPGFQMPKGWSLAPGVFCCEWWYDAARLFMTGDAEGPSQGWMLSFRPNAKGQAFVGKRQVRFWLPSKVGGCLFYCVDDRKIPKARILLDHALLLLLLLPVPTNVPCCYCQSLFYAADRFLKCLSLDSVCIGPFFNCTAGFDNAFSNEASFSFALAKWFLSCCSKGQKIHLRSAAWYGGMVSCYSFYCWLSAGSLYFGSFDDLFCPKWPRMHFYNMVYAAVSLFK</sequence>
<proteinExistence type="predicted"/>
<name>A0A9D4YLS4_PEA</name>
<keyword evidence="1" id="KW-1133">Transmembrane helix</keyword>
<protein>
    <submittedName>
        <fullName evidence="2">Uncharacterized protein</fullName>
    </submittedName>
</protein>
<dbReference type="AlphaFoldDB" id="A0A9D4YLS4"/>
<keyword evidence="1" id="KW-0812">Transmembrane</keyword>
<keyword evidence="1" id="KW-0472">Membrane</keyword>
<organism evidence="2 3">
    <name type="scientific">Pisum sativum</name>
    <name type="common">Garden pea</name>
    <name type="synonym">Lathyrus oleraceus</name>
    <dbReference type="NCBI Taxonomy" id="3888"/>
    <lineage>
        <taxon>Eukaryota</taxon>
        <taxon>Viridiplantae</taxon>
        <taxon>Streptophyta</taxon>
        <taxon>Embryophyta</taxon>
        <taxon>Tracheophyta</taxon>
        <taxon>Spermatophyta</taxon>
        <taxon>Magnoliopsida</taxon>
        <taxon>eudicotyledons</taxon>
        <taxon>Gunneridae</taxon>
        <taxon>Pentapetalae</taxon>
        <taxon>rosids</taxon>
        <taxon>fabids</taxon>
        <taxon>Fabales</taxon>
        <taxon>Fabaceae</taxon>
        <taxon>Papilionoideae</taxon>
        <taxon>50 kb inversion clade</taxon>
        <taxon>NPAAA clade</taxon>
        <taxon>Hologalegina</taxon>
        <taxon>IRL clade</taxon>
        <taxon>Fabeae</taxon>
        <taxon>Lathyrus</taxon>
    </lineage>
</organism>
<keyword evidence="3" id="KW-1185">Reference proteome</keyword>
<evidence type="ECO:0000313" key="2">
    <source>
        <dbReference type="EMBL" id="KAI5441883.1"/>
    </source>
</evidence>
<comment type="caution">
    <text evidence="2">The sequence shown here is derived from an EMBL/GenBank/DDBJ whole genome shotgun (WGS) entry which is preliminary data.</text>
</comment>
<dbReference type="Proteomes" id="UP001058974">
    <property type="component" value="Chromosome 1"/>
</dbReference>
<accession>A0A9D4YLS4</accession>
<dbReference type="EMBL" id="JAMSHJ010000001">
    <property type="protein sequence ID" value="KAI5441883.1"/>
    <property type="molecule type" value="Genomic_DNA"/>
</dbReference>
<feature type="transmembrane region" description="Helical" evidence="1">
    <location>
        <begin position="12"/>
        <end position="31"/>
    </location>
</feature>
<gene>
    <name evidence="2" type="ORF">KIW84_011080</name>
</gene>
<reference evidence="2 3" key="1">
    <citation type="journal article" date="2022" name="Nat. Genet.">
        <title>Improved pea reference genome and pan-genome highlight genomic features and evolutionary characteristics.</title>
        <authorList>
            <person name="Yang T."/>
            <person name="Liu R."/>
            <person name="Luo Y."/>
            <person name="Hu S."/>
            <person name="Wang D."/>
            <person name="Wang C."/>
            <person name="Pandey M.K."/>
            <person name="Ge S."/>
            <person name="Xu Q."/>
            <person name="Li N."/>
            <person name="Li G."/>
            <person name="Huang Y."/>
            <person name="Saxena R.K."/>
            <person name="Ji Y."/>
            <person name="Li M."/>
            <person name="Yan X."/>
            <person name="He Y."/>
            <person name="Liu Y."/>
            <person name="Wang X."/>
            <person name="Xiang C."/>
            <person name="Varshney R.K."/>
            <person name="Ding H."/>
            <person name="Gao S."/>
            <person name="Zong X."/>
        </authorList>
    </citation>
    <scope>NUCLEOTIDE SEQUENCE [LARGE SCALE GENOMIC DNA]</scope>
    <source>
        <strain evidence="2 3">cv. Zhongwan 6</strain>
    </source>
</reference>